<dbReference type="AlphaFoldDB" id="A0A0A3J5Y7"/>
<accession>A0A0A3J5Y7</accession>
<sequence length="180" mass="20797">MRNHNKMIYISVSIILVLIIAIYYFNRPRQLYGNDEESIIQIINSIEGYEDKEIEIIDSIDFENDRIVGFLSDNSPGYIQFIKNESGDYRWQHIEVNQDGPLGIFLPNLTSSQPHQFMFVANSFNDIAKVQITVNGGVVEQTLTPFVASVVWKPLPETTNGEYRYDDYQYFDADGNIINR</sequence>
<reference evidence="2 3" key="1">
    <citation type="submission" date="2014-02" db="EMBL/GenBank/DDBJ databases">
        <title>Draft genome sequence of Lysinibacillus massiliensis CCUG 49529.</title>
        <authorList>
            <person name="Zhang F."/>
            <person name="Wang G."/>
            <person name="Zhang L."/>
        </authorList>
    </citation>
    <scope>NUCLEOTIDE SEQUENCE [LARGE SCALE GENOMIC DNA]</scope>
    <source>
        <strain evidence="2 3">CCUG 49529</strain>
    </source>
</reference>
<dbReference type="EMBL" id="JPVQ01000001">
    <property type="protein sequence ID" value="KGR92286.1"/>
    <property type="molecule type" value="Genomic_DNA"/>
</dbReference>
<keyword evidence="1" id="KW-1133">Transmembrane helix</keyword>
<gene>
    <name evidence="2" type="ORF">CD30_00185</name>
</gene>
<organism evidence="2 3">
    <name type="scientific">Ureibacillus massiliensis 4400831 = CIP 108448 = CCUG 49529</name>
    <dbReference type="NCBI Taxonomy" id="1211035"/>
    <lineage>
        <taxon>Bacteria</taxon>
        <taxon>Bacillati</taxon>
        <taxon>Bacillota</taxon>
        <taxon>Bacilli</taxon>
        <taxon>Bacillales</taxon>
        <taxon>Caryophanaceae</taxon>
        <taxon>Ureibacillus</taxon>
    </lineage>
</organism>
<evidence type="ECO:0000313" key="3">
    <source>
        <dbReference type="Proteomes" id="UP000030595"/>
    </source>
</evidence>
<evidence type="ECO:0000256" key="1">
    <source>
        <dbReference type="SAM" id="Phobius"/>
    </source>
</evidence>
<protein>
    <submittedName>
        <fullName evidence="2">Uncharacterized protein</fullName>
    </submittedName>
</protein>
<comment type="caution">
    <text evidence="2">The sequence shown here is derived from an EMBL/GenBank/DDBJ whole genome shotgun (WGS) entry which is preliminary data.</text>
</comment>
<keyword evidence="3" id="KW-1185">Reference proteome</keyword>
<proteinExistence type="predicted"/>
<keyword evidence="1" id="KW-0472">Membrane</keyword>
<evidence type="ECO:0000313" key="2">
    <source>
        <dbReference type="EMBL" id="KGR92286.1"/>
    </source>
</evidence>
<dbReference type="eggNOG" id="ENOG502ZQMQ">
    <property type="taxonomic scope" value="Bacteria"/>
</dbReference>
<dbReference type="RefSeq" id="WP_036170747.1">
    <property type="nucleotide sequence ID" value="NZ_AVCZ01000001.1"/>
</dbReference>
<feature type="transmembrane region" description="Helical" evidence="1">
    <location>
        <begin position="7"/>
        <end position="25"/>
    </location>
</feature>
<keyword evidence="1" id="KW-0812">Transmembrane</keyword>
<dbReference type="Proteomes" id="UP000030595">
    <property type="component" value="Unassembled WGS sequence"/>
</dbReference>
<name>A0A0A3J5Y7_9BACL</name>
<dbReference type="OrthoDB" id="2624420at2"/>